<dbReference type="InterPro" id="IPR001433">
    <property type="entry name" value="OxRdtase_FAD/NAD-bd"/>
</dbReference>
<organism evidence="17 18">
    <name type="scientific">Saccharomycodes ludwigii</name>
    <dbReference type="NCBI Taxonomy" id="36035"/>
    <lineage>
        <taxon>Eukaryota</taxon>
        <taxon>Fungi</taxon>
        <taxon>Dikarya</taxon>
        <taxon>Ascomycota</taxon>
        <taxon>Saccharomycotina</taxon>
        <taxon>Saccharomycetes</taxon>
        <taxon>Saccharomycodales</taxon>
        <taxon>Saccharomycodaceae</taxon>
        <taxon>Saccharomycodes</taxon>
    </lineage>
</organism>
<dbReference type="GO" id="GO:0020037">
    <property type="term" value="F:heme binding"/>
    <property type="evidence" value="ECO:0007669"/>
    <property type="project" value="InterPro"/>
</dbReference>
<gene>
    <name evidence="17" type="ORF">SCODWIG_03991</name>
</gene>
<dbReference type="Gene3D" id="3.40.50.80">
    <property type="entry name" value="Nucleotide-binding domain of ferredoxin-NADP reductase (FNR) module"/>
    <property type="match status" value="1"/>
</dbReference>
<keyword evidence="11" id="KW-0408">Iron</keyword>
<comment type="similarity">
    <text evidence="3">In the C-terminal section; belongs to the flavoprotein pyridine nucleotide cytochrome reductase family.</text>
</comment>
<proteinExistence type="inferred from homology"/>
<evidence type="ECO:0000256" key="11">
    <source>
        <dbReference type="ARBA" id="ARBA00023004"/>
    </source>
</evidence>
<dbReference type="EMBL" id="UFAJ01001296">
    <property type="protein sequence ID" value="SSD62229.1"/>
    <property type="molecule type" value="Genomic_DNA"/>
</dbReference>
<dbReference type="PANTHER" id="PTHR43396">
    <property type="entry name" value="FLAVOHEMOPROTEIN"/>
    <property type="match status" value="1"/>
</dbReference>
<evidence type="ECO:0000256" key="5">
    <source>
        <dbReference type="ARBA" id="ARBA00022575"/>
    </source>
</evidence>
<keyword evidence="12" id="KW-0520">NAD</keyword>
<dbReference type="InterPro" id="IPR039261">
    <property type="entry name" value="FNR_nucleotide-bd"/>
</dbReference>
<dbReference type="GO" id="GO:0071949">
    <property type="term" value="F:FAD binding"/>
    <property type="evidence" value="ECO:0007669"/>
    <property type="project" value="TreeGrafter"/>
</dbReference>
<dbReference type="GO" id="GO:0008941">
    <property type="term" value="F:nitric oxide dioxygenase NAD(P)H activity"/>
    <property type="evidence" value="ECO:0007669"/>
    <property type="project" value="UniProtKB-EC"/>
</dbReference>
<keyword evidence="10" id="KW-0521">NADP</keyword>
<dbReference type="Pfam" id="PF00175">
    <property type="entry name" value="NAD_binding_1"/>
    <property type="match status" value="1"/>
</dbReference>
<keyword evidence="9" id="KW-0274">FAD</keyword>
<protein>
    <recommendedName>
        <fullName evidence="4">nitric oxide dioxygenase</fullName>
        <ecNumber evidence="4">1.14.12.17</ecNumber>
    </recommendedName>
</protein>
<evidence type="ECO:0000256" key="10">
    <source>
        <dbReference type="ARBA" id="ARBA00022857"/>
    </source>
</evidence>
<dbReference type="GO" id="GO:0071500">
    <property type="term" value="P:cellular response to nitrosative stress"/>
    <property type="evidence" value="ECO:0007669"/>
    <property type="project" value="TreeGrafter"/>
</dbReference>
<dbReference type="Gene3D" id="1.10.490.10">
    <property type="entry name" value="Globins"/>
    <property type="match status" value="1"/>
</dbReference>
<dbReference type="InterPro" id="IPR008333">
    <property type="entry name" value="Cbr1-like_FAD-bd_dom"/>
</dbReference>
<dbReference type="PANTHER" id="PTHR43396:SF3">
    <property type="entry name" value="FLAVOHEMOPROTEIN"/>
    <property type="match status" value="1"/>
</dbReference>
<dbReference type="GO" id="GO:0009636">
    <property type="term" value="P:response to toxic substance"/>
    <property type="evidence" value="ECO:0007669"/>
    <property type="project" value="UniProtKB-KW"/>
</dbReference>
<feature type="domain" description="Globin" evidence="15">
    <location>
        <begin position="1"/>
        <end position="105"/>
    </location>
</feature>
<comment type="catalytic activity">
    <reaction evidence="13">
        <text>2 nitric oxide + NADH + 2 O2 = 2 nitrate + NAD(+) + H(+)</text>
        <dbReference type="Rhea" id="RHEA:19469"/>
        <dbReference type="ChEBI" id="CHEBI:15378"/>
        <dbReference type="ChEBI" id="CHEBI:15379"/>
        <dbReference type="ChEBI" id="CHEBI:16480"/>
        <dbReference type="ChEBI" id="CHEBI:17632"/>
        <dbReference type="ChEBI" id="CHEBI:57540"/>
        <dbReference type="ChEBI" id="CHEBI:57945"/>
        <dbReference type="EC" id="1.14.12.17"/>
    </reaction>
</comment>
<evidence type="ECO:0000256" key="14">
    <source>
        <dbReference type="ARBA" id="ARBA00049433"/>
    </source>
</evidence>
<evidence type="ECO:0000256" key="7">
    <source>
        <dbReference type="ARBA" id="ARBA00022630"/>
    </source>
</evidence>
<dbReference type="GO" id="GO:0019825">
    <property type="term" value="F:oxygen binding"/>
    <property type="evidence" value="ECO:0007669"/>
    <property type="project" value="InterPro"/>
</dbReference>
<dbReference type="Pfam" id="PF00042">
    <property type="entry name" value="Globin"/>
    <property type="match status" value="1"/>
</dbReference>
<feature type="domain" description="FAD-binding FR-type" evidence="16">
    <location>
        <begin position="114"/>
        <end position="230"/>
    </location>
</feature>
<evidence type="ECO:0000256" key="6">
    <source>
        <dbReference type="ARBA" id="ARBA00022617"/>
    </source>
</evidence>
<evidence type="ECO:0000256" key="1">
    <source>
        <dbReference type="ARBA" id="ARBA00001970"/>
    </source>
</evidence>
<dbReference type="VEuPathDB" id="FungiDB:SCODWIG_03991"/>
<dbReference type="EC" id="1.14.12.17" evidence="4"/>
<evidence type="ECO:0000256" key="2">
    <source>
        <dbReference type="ARBA" id="ARBA00001974"/>
    </source>
</evidence>
<evidence type="ECO:0000256" key="8">
    <source>
        <dbReference type="ARBA" id="ARBA00022723"/>
    </source>
</evidence>
<comment type="catalytic activity">
    <reaction evidence="14">
        <text>2 nitric oxide + NADPH + 2 O2 = 2 nitrate + NADP(+) + H(+)</text>
        <dbReference type="Rhea" id="RHEA:19465"/>
        <dbReference type="ChEBI" id="CHEBI:15378"/>
        <dbReference type="ChEBI" id="CHEBI:15379"/>
        <dbReference type="ChEBI" id="CHEBI:16480"/>
        <dbReference type="ChEBI" id="CHEBI:17632"/>
        <dbReference type="ChEBI" id="CHEBI:57783"/>
        <dbReference type="ChEBI" id="CHEBI:58349"/>
        <dbReference type="EC" id="1.14.12.17"/>
    </reaction>
</comment>
<dbReference type="InterPro" id="IPR000971">
    <property type="entry name" value="Globin"/>
</dbReference>
<evidence type="ECO:0000256" key="9">
    <source>
        <dbReference type="ARBA" id="ARBA00022827"/>
    </source>
</evidence>
<keyword evidence="7" id="KW-0285">Flavoprotein</keyword>
<evidence type="ECO:0000313" key="18">
    <source>
        <dbReference type="Proteomes" id="UP000262825"/>
    </source>
</evidence>
<evidence type="ECO:0000259" key="16">
    <source>
        <dbReference type="PROSITE" id="PS51384"/>
    </source>
</evidence>
<dbReference type="GO" id="GO:0046210">
    <property type="term" value="P:nitric oxide catabolic process"/>
    <property type="evidence" value="ECO:0007669"/>
    <property type="project" value="TreeGrafter"/>
</dbReference>
<keyword evidence="8" id="KW-0479">Metal-binding</keyword>
<evidence type="ECO:0000313" key="17">
    <source>
        <dbReference type="EMBL" id="SSD62229.1"/>
    </source>
</evidence>
<comment type="cofactor">
    <cofactor evidence="2">
        <name>FAD</name>
        <dbReference type="ChEBI" id="CHEBI:57692"/>
    </cofactor>
</comment>
<name>A0A376BC96_9ASCO</name>
<keyword evidence="5" id="KW-0216">Detoxification</keyword>
<reference evidence="18" key="1">
    <citation type="submission" date="2018-06" db="EMBL/GenBank/DDBJ databases">
        <authorList>
            <person name="Guldener U."/>
        </authorList>
    </citation>
    <scope>NUCLEOTIDE SEQUENCE [LARGE SCALE GENOMIC DNA]</scope>
    <source>
        <strain evidence="18">UTAD17</strain>
    </source>
</reference>
<dbReference type="PROSITE" id="PS01033">
    <property type="entry name" value="GLOBIN"/>
    <property type="match status" value="1"/>
</dbReference>
<dbReference type="InterPro" id="IPR012292">
    <property type="entry name" value="Globin/Proto"/>
</dbReference>
<dbReference type="InterPro" id="IPR009050">
    <property type="entry name" value="Globin-like_sf"/>
</dbReference>
<dbReference type="SUPFAM" id="SSF63380">
    <property type="entry name" value="Riboflavin synthase domain-like"/>
    <property type="match status" value="1"/>
</dbReference>
<sequence length="369" mass="41591">MLSENPKLLDIFNKRNQMTGAQPTALAMTVLAAAKHIDDLTVLLPQVTQIGYKHRALQVQPEHYPIVGKYLIRSIKEIVNPPQEILTAWKEAYQVIADIFIGVEKDMYAKELWKGWEKFTIINKLSTNKSGSIVEFVVKPLSSKVFGNNGKSSKIFEPGQYITVRTKPPTGNDGHYALRHYSICDIETPGVFKFAVKLADKGLVSHYLIDDVNVGDEIELSAPSGDFSLDHSLLNKDEYPLIFMSSGSGATPLISMLQEQVMKGSPTRPIVWIQTNKSELEQPFAETIERELSKLKNSENIQIYTNQNMGRIDAKFLEEKNIVRSKADIYICGSLSFMNDIIGLLEAEKETHDYHRLHYEPFGPKMSIA</sequence>
<accession>A0A376BC96</accession>
<dbReference type="AlphaFoldDB" id="A0A376BC96"/>
<keyword evidence="18" id="KW-1185">Reference proteome</keyword>
<dbReference type="Gene3D" id="2.40.30.10">
    <property type="entry name" value="Translation factors"/>
    <property type="match status" value="1"/>
</dbReference>
<evidence type="ECO:0000256" key="3">
    <source>
        <dbReference type="ARBA" id="ARBA00006401"/>
    </source>
</evidence>
<dbReference type="Proteomes" id="UP000262825">
    <property type="component" value="Unassembled WGS sequence"/>
</dbReference>
<evidence type="ECO:0000259" key="15">
    <source>
        <dbReference type="PROSITE" id="PS01033"/>
    </source>
</evidence>
<dbReference type="SUPFAM" id="SSF52343">
    <property type="entry name" value="Ferredoxin reductase-like, C-terminal NADP-linked domain"/>
    <property type="match status" value="1"/>
</dbReference>
<keyword evidence="6" id="KW-0349">Heme</keyword>
<evidence type="ECO:0000256" key="13">
    <source>
        <dbReference type="ARBA" id="ARBA00048649"/>
    </source>
</evidence>
<dbReference type="GO" id="GO:0046872">
    <property type="term" value="F:metal ion binding"/>
    <property type="evidence" value="ECO:0007669"/>
    <property type="project" value="UniProtKB-KW"/>
</dbReference>
<dbReference type="InterPro" id="IPR017927">
    <property type="entry name" value="FAD-bd_FR_type"/>
</dbReference>
<dbReference type="SUPFAM" id="SSF46458">
    <property type="entry name" value="Globin-like"/>
    <property type="match status" value="1"/>
</dbReference>
<comment type="cofactor">
    <cofactor evidence="1">
        <name>heme b</name>
        <dbReference type="ChEBI" id="CHEBI:60344"/>
    </cofactor>
</comment>
<dbReference type="Pfam" id="PF00970">
    <property type="entry name" value="FAD_binding_6"/>
    <property type="match status" value="1"/>
</dbReference>
<dbReference type="InterPro" id="IPR017938">
    <property type="entry name" value="Riboflavin_synthase-like_b-brl"/>
</dbReference>
<evidence type="ECO:0000256" key="4">
    <source>
        <dbReference type="ARBA" id="ARBA00012229"/>
    </source>
</evidence>
<dbReference type="PROSITE" id="PS51384">
    <property type="entry name" value="FAD_FR"/>
    <property type="match status" value="1"/>
</dbReference>
<evidence type="ECO:0000256" key="12">
    <source>
        <dbReference type="ARBA" id="ARBA00023027"/>
    </source>
</evidence>